<dbReference type="Proteomes" id="UP001164250">
    <property type="component" value="Chromosome 1"/>
</dbReference>
<keyword evidence="2" id="KW-1185">Reference proteome</keyword>
<dbReference type="EMBL" id="CM047897">
    <property type="protein sequence ID" value="KAJ0110654.1"/>
    <property type="molecule type" value="Genomic_DNA"/>
</dbReference>
<accession>A0ACC1C542</accession>
<organism evidence="1 2">
    <name type="scientific">Pistacia atlantica</name>
    <dbReference type="NCBI Taxonomy" id="434234"/>
    <lineage>
        <taxon>Eukaryota</taxon>
        <taxon>Viridiplantae</taxon>
        <taxon>Streptophyta</taxon>
        <taxon>Embryophyta</taxon>
        <taxon>Tracheophyta</taxon>
        <taxon>Spermatophyta</taxon>
        <taxon>Magnoliopsida</taxon>
        <taxon>eudicotyledons</taxon>
        <taxon>Gunneridae</taxon>
        <taxon>Pentapetalae</taxon>
        <taxon>rosids</taxon>
        <taxon>malvids</taxon>
        <taxon>Sapindales</taxon>
        <taxon>Anacardiaceae</taxon>
        <taxon>Pistacia</taxon>
    </lineage>
</organism>
<sequence>MWVVELELWPKPQPKLFRKFNALFLVFHILMIICRGPRT</sequence>
<name>A0ACC1C542_9ROSI</name>
<evidence type="ECO:0000313" key="1">
    <source>
        <dbReference type="EMBL" id="KAJ0110654.1"/>
    </source>
</evidence>
<protein>
    <submittedName>
        <fullName evidence="1">Uncharacterized protein</fullName>
    </submittedName>
</protein>
<proteinExistence type="predicted"/>
<reference evidence="2" key="1">
    <citation type="journal article" date="2023" name="G3 (Bethesda)">
        <title>Genome assembly and association tests identify interacting loci associated with vigor, precocity, and sex in interspecific pistachio rootstocks.</title>
        <authorList>
            <person name="Palmer W."/>
            <person name="Jacygrad E."/>
            <person name="Sagayaradj S."/>
            <person name="Cavanaugh K."/>
            <person name="Han R."/>
            <person name="Bertier L."/>
            <person name="Beede B."/>
            <person name="Kafkas S."/>
            <person name="Golino D."/>
            <person name="Preece J."/>
            <person name="Michelmore R."/>
        </authorList>
    </citation>
    <scope>NUCLEOTIDE SEQUENCE [LARGE SCALE GENOMIC DNA]</scope>
</reference>
<evidence type="ECO:0000313" key="2">
    <source>
        <dbReference type="Proteomes" id="UP001164250"/>
    </source>
</evidence>
<gene>
    <name evidence="1" type="ORF">Patl1_02353</name>
</gene>
<comment type="caution">
    <text evidence="1">The sequence shown here is derived from an EMBL/GenBank/DDBJ whole genome shotgun (WGS) entry which is preliminary data.</text>
</comment>